<dbReference type="InterPro" id="IPR036388">
    <property type="entry name" value="WH-like_DNA-bd_sf"/>
</dbReference>
<protein>
    <submittedName>
        <fullName evidence="1">FadR family transcriptional regulator</fullName>
    </submittedName>
</protein>
<proteinExistence type="predicted"/>
<organism evidence="1 2">
    <name type="scientific">Chimaeribacter coloradensis</name>
    <dbReference type="NCBI Taxonomy" id="2060068"/>
    <lineage>
        <taxon>Bacteria</taxon>
        <taxon>Pseudomonadati</taxon>
        <taxon>Pseudomonadota</taxon>
        <taxon>Gammaproteobacteria</taxon>
        <taxon>Enterobacterales</taxon>
        <taxon>Yersiniaceae</taxon>
        <taxon>Chimaeribacter</taxon>
    </lineage>
</organism>
<name>A0A2N5DSL3_9GAMM</name>
<gene>
    <name evidence="1" type="ORF">CYR32_21220</name>
</gene>
<feature type="non-terminal residue" evidence="1">
    <location>
        <position position="42"/>
    </location>
</feature>
<reference evidence="1 2" key="1">
    <citation type="submission" date="2017-12" db="EMBL/GenBank/DDBJ databases">
        <title>Characterization of six clinical isolates of Enterochimera gen. nov., a novel genus of the Yersiniaciae family and the three species Enterochimera arupensis sp. nov., Enterochimera coloradensis sp. nov, and Enterochimera californica sp. nov.</title>
        <authorList>
            <person name="Rossi A."/>
            <person name="Fisher M."/>
        </authorList>
    </citation>
    <scope>NUCLEOTIDE SEQUENCE [LARGE SCALE GENOMIC DNA]</scope>
    <source>
        <strain evidence="2">2016-Iso4</strain>
    </source>
</reference>
<keyword evidence="2" id="KW-1185">Reference proteome</keyword>
<comment type="caution">
    <text evidence="1">The sequence shown here is derived from an EMBL/GenBank/DDBJ whole genome shotgun (WGS) entry which is preliminary data.</text>
</comment>
<dbReference type="AlphaFoldDB" id="A0A2N5DSL3"/>
<dbReference type="OrthoDB" id="155424at2"/>
<accession>A0A2N5DSL3</accession>
<dbReference type="Gene3D" id="1.10.10.10">
    <property type="entry name" value="Winged helix-like DNA-binding domain superfamily/Winged helix DNA-binding domain"/>
    <property type="match status" value="1"/>
</dbReference>
<evidence type="ECO:0000313" key="2">
    <source>
        <dbReference type="Proteomes" id="UP000234503"/>
    </source>
</evidence>
<dbReference type="Proteomes" id="UP000234503">
    <property type="component" value="Unassembled WGS sequence"/>
</dbReference>
<evidence type="ECO:0000313" key="1">
    <source>
        <dbReference type="EMBL" id="PLR29073.1"/>
    </source>
</evidence>
<sequence>MTEHDDKPDVVRRKRTDEIAHAIKDNIIEQNLGPGDRLPQEK</sequence>
<dbReference type="EMBL" id="PJZH01000078">
    <property type="protein sequence ID" value="PLR29073.1"/>
    <property type="molecule type" value="Genomic_DNA"/>
</dbReference>